<proteinExistence type="predicted"/>
<evidence type="ECO:0000313" key="2">
    <source>
        <dbReference type="EMBL" id="PUZ57497.1"/>
    </source>
</evidence>
<feature type="region of interest" description="Disordered" evidence="1">
    <location>
        <begin position="1"/>
        <end position="26"/>
    </location>
</feature>
<organism evidence="2 3">
    <name type="scientific">Panicum hallii var. hallii</name>
    <dbReference type="NCBI Taxonomy" id="1504633"/>
    <lineage>
        <taxon>Eukaryota</taxon>
        <taxon>Viridiplantae</taxon>
        <taxon>Streptophyta</taxon>
        <taxon>Embryophyta</taxon>
        <taxon>Tracheophyta</taxon>
        <taxon>Spermatophyta</taxon>
        <taxon>Magnoliopsida</taxon>
        <taxon>Liliopsida</taxon>
        <taxon>Poales</taxon>
        <taxon>Poaceae</taxon>
        <taxon>PACMAD clade</taxon>
        <taxon>Panicoideae</taxon>
        <taxon>Panicodae</taxon>
        <taxon>Paniceae</taxon>
        <taxon>Panicinae</taxon>
        <taxon>Panicum</taxon>
        <taxon>Panicum sect. Panicum</taxon>
    </lineage>
</organism>
<dbReference type="Gramene" id="PUZ57497">
    <property type="protein sequence ID" value="PUZ57497"/>
    <property type="gene ID" value="GQ55_5G436700"/>
</dbReference>
<dbReference type="AlphaFoldDB" id="A0A2T7DPI6"/>
<accession>A0A2T7DPI6</accession>
<name>A0A2T7DPI6_9POAL</name>
<dbReference type="Proteomes" id="UP000244336">
    <property type="component" value="Chromosome 5"/>
</dbReference>
<evidence type="ECO:0000313" key="3">
    <source>
        <dbReference type="Proteomes" id="UP000244336"/>
    </source>
</evidence>
<dbReference type="EMBL" id="CM009753">
    <property type="protein sequence ID" value="PUZ57497.1"/>
    <property type="molecule type" value="Genomic_DNA"/>
</dbReference>
<evidence type="ECO:0000256" key="1">
    <source>
        <dbReference type="SAM" id="MobiDB-lite"/>
    </source>
</evidence>
<protein>
    <submittedName>
        <fullName evidence="2">Uncharacterized protein</fullName>
    </submittedName>
</protein>
<reference evidence="2 3" key="1">
    <citation type="submission" date="2018-04" db="EMBL/GenBank/DDBJ databases">
        <title>WGS assembly of Panicum hallii var. hallii HAL2.</title>
        <authorList>
            <person name="Lovell J."/>
            <person name="Jenkins J."/>
            <person name="Lowry D."/>
            <person name="Mamidi S."/>
            <person name="Sreedasyam A."/>
            <person name="Weng X."/>
            <person name="Barry K."/>
            <person name="Bonette J."/>
            <person name="Campitelli B."/>
            <person name="Daum C."/>
            <person name="Gordon S."/>
            <person name="Gould B."/>
            <person name="Lipzen A."/>
            <person name="MacQueen A."/>
            <person name="Palacio-Mejia J."/>
            <person name="Plott C."/>
            <person name="Shakirov E."/>
            <person name="Shu S."/>
            <person name="Yoshinaga Y."/>
            <person name="Zane M."/>
            <person name="Rokhsar D."/>
            <person name="Grimwood J."/>
            <person name="Schmutz J."/>
            <person name="Juenger T."/>
        </authorList>
    </citation>
    <scope>NUCLEOTIDE SEQUENCE [LARGE SCALE GENOMIC DNA]</scope>
    <source>
        <strain evidence="3">cv. HAL2</strain>
    </source>
</reference>
<gene>
    <name evidence="2" type="ORF">GQ55_5G436700</name>
</gene>
<sequence length="154" mass="16429">MNRTATSAHLRRRIRPGAVSGAPPFNSTLWLRPAGGREGPCQPPAGRGCGCRAAIARGEDERAASWLGGRPPPARVRQPPGRRTTGVADPSARAWLGLWTLVRLGLPRSESREPGGRHGRNCICAGVFPSSRASSDSDVCFFVVENFVDKLSCA</sequence>
<keyword evidence="3" id="KW-1185">Reference proteome</keyword>
<feature type="region of interest" description="Disordered" evidence="1">
    <location>
        <begin position="62"/>
        <end position="89"/>
    </location>
</feature>